<comment type="caution">
    <text evidence="1">The sequence shown here is derived from an EMBL/GenBank/DDBJ whole genome shotgun (WGS) entry which is preliminary data.</text>
</comment>
<name>A0A4U5PFR2_STECR</name>
<reference evidence="1 2" key="1">
    <citation type="journal article" date="2015" name="Genome Biol.">
        <title>Comparative genomics of Steinernema reveals deeply conserved gene regulatory networks.</title>
        <authorList>
            <person name="Dillman A.R."/>
            <person name="Macchietto M."/>
            <person name="Porter C.F."/>
            <person name="Rogers A."/>
            <person name="Williams B."/>
            <person name="Antoshechkin I."/>
            <person name="Lee M.M."/>
            <person name="Goodwin Z."/>
            <person name="Lu X."/>
            <person name="Lewis E.E."/>
            <person name="Goodrich-Blair H."/>
            <person name="Stock S.P."/>
            <person name="Adams B.J."/>
            <person name="Sternberg P.W."/>
            <person name="Mortazavi A."/>
        </authorList>
    </citation>
    <scope>NUCLEOTIDE SEQUENCE [LARGE SCALE GENOMIC DNA]</scope>
    <source>
        <strain evidence="1 2">ALL</strain>
    </source>
</reference>
<gene>
    <name evidence="1" type="ORF">L596_009404</name>
</gene>
<dbReference type="AlphaFoldDB" id="A0A4U5PFR2"/>
<accession>A0A4U5PFR2</accession>
<evidence type="ECO:0000313" key="1">
    <source>
        <dbReference type="EMBL" id="TKR95206.1"/>
    </source>
</evidence>
<protein>
    <submittedName>
        <fullName evidence="1">Uncharacterized protein</fullName>
    </submittedName>
</protein>
<dbReference type="EMBL" id="AZBU02000002">
    <property type="protein sequence ID" value="TKR95206.1"/>
    <property type="molecule type" value="Genomic_DNA"/>
</dbReference>
<proteinExistence type="predicted"/>
<sequence length="67" mass="7553">MTSGSHLELTIERSFDMTTSCVLNNGVREGVQYSKRRVLLASDKDFFVERVTQWSGGNRMIGENALI</sequence>
<reference evidence="1 2" key="2">
    <citation type="journal article" date="2019" name="G3 (Bethesda)">
        <title>Hybrid Assembly of the Genome of the Entomopathogenic Nematode Steinernema carpocapsae Identifies the X-Chromosome.</title>
        <authorList>
            <person name="Serra L."/>
            <person name="Macchietto M."/>
            <person name="Macias-Munoz A."/>
            <person name="McGill C.J."/>
            <person name="Rodriguez I.M."/>
            <person name="Rodriguez B."/>
            <person name="Murad R."/>
            <person name="Mortazavi A."/>
        </authorList>
    </citation>
    <scope>NUCLEOTIDE SEQUENCE [LARGE SCALE GENOMIC DNA]</scope>
    <source>
        <strain evidence="1 2">ALL</strain>
    </source>
</reference>
<dbReference type="Proteomes" id="UP000298663">
    <property type="component" value="Unassembled WGS sequence"/>
</dbReference>
<evidence type="ECO:0000313" key="2">
    <source>
        <dbReference type="Proteomes" id="UP000298663"/>
    </source>
</evidence>
<keyword evidence="2" id="KW-1185">Reference proteome</keyword>
<organism evidence="1 2">
    <name type="scientific">Steinernema carpocapsae</name>
    <name type="common">Entomopathogenic nematode</name>
    <dbReference type="NCBI Taxonomy" id="34508"/>
    <lineage>
        <taxon>Eukaryota</taxon>
        <taxon>Metazoa</taxon>
        <taxon>Ecdysozoa</taxon>
        <taxon>Nematoda</taxon>
        <taxon>Chromadorea</taxon>
        <taxon>Rhabditida</taxon>
        <taxon>Tylenchina</taxon>
        <taxon>Panagrolaimomorpha</taxon>
        <taxon>Strongyloidoidea</taxon>
        <taxon>Steinernematidae</taxon>
        <taxon>Steinernema</taxon>
    </lineage>
</organism>